<evidence type="ECO:0000256" key="3">
    <source>
        <dbReference type="ARBA" id="ARBA00022723"/>
    </source>
</evidence>
<dbReference type="InterPro" id="IPR058240">
    <property type="entry name" value="rSAM_sf"/>
</dbReference>
<sequence>MQARLWKSLKDDAVQCRLCNHFCVIRPGETGRCGVRRNENGVLHALNYGKIAALGMDPVEKKPLYHFLPGTGTFSLATMGCNMGCKFCQNASLSQPPRTGTLPDGRMMSPAELVEQAVQHDAQSISYTYSEPTIFFELMQDTARLAVDNGLKNIIVSNGFMSTECLDELGPVMHAANIDLKSFSEDFYREQCDARLKPVLDNLVHIMELGWWLEVTTLLIPGLNDDTDELKAMARFIAEELGPQVPWHLSRFHPDHLLRDRPLTGTDSLEQARRIGRQAGLRYVYIGNVPGSEYARTLCPGCGAVVMDRMGFATAPPATKDGACTHCGHQLDGVGLP</sequence>
<keyword evidence="3 6" id="KW-0479">Metal-binding</keyword>
<dbReference type="SFLD" id="SFLDG01101">
    <property type="entry name" value="Uncharacterised_Radical_SAM_Su"/>
    <property type="match status" value="1"/>
</dbReference>
<reference evidence="8 9" key="1">
    <citation type="journal article" date="2017" name="Int. J. Syst. Evol. Microbiol.">
        <title>Desulfovibrio senegalensis sp. nov., a mesophilic sulfate reducer isolated from marine sediment.</title>
        <authorList>
            <person name="Thioye A."/>
            <person name="Gam Z.B.A."/>
            <person name="Mbengue M."/>
            <person name="Cayol J.L."/>
            <person name="Joseph-Bartoli M."/>
            <person name="Toure-Kane C."/>
            <person name="Labat M."/>
        </authorList>
    </citation>
    <scope>NUCLEOTIDE SEQUENCE [LARGE SCALE GENOMIC DNA]</scope>
    <source>
        <strain evidence="8 9">DSM 101509</strain>
    </source>
</reference>
<dbReference type="Gene3D" id="3.20.20.70">
    <property type="entry name" value="Aldolase class I"/>
    <property type="match status" value="1"/>
</dbReference>
<dbReference type="InterPro" id="IPR016431">
    <property type="entry name" value="Pyrv-formate_lyase-activ_prd"/>
</dbReference>
<evidence type="ECO:0000256" key="5">
    <source>
        <dbReference type="ARBA" id="ARBA00023014"/>
    </source>
</evidence>
<dbReference type="PANTHER" id="PTHR30352:SF5">
    <property type="entry name" value="PYRUVATE FORMATE-LYASE 1-ACTIVATING ENZYME"/>
    <property type="match status" value="1"/>
</dbReference>
<comment type="caution">
    <text evidence="8">The sequence shown here is derived from an EMBL/GenBank/DDBJ whole genome shotgun (WGS) entry which is preliminary data.</text>
</comment>
<dbReference type="SUPFAM" id="SSF102114">
    <property type="entry name" value="Radical SAM enzymes"/>
    <property type="match status" value="1"/>
</dbReference>
<dbReference type="GO" id="GO:0051539">
    <property type="term" value="F:4 iron, 4 sulfur cluster binding"/>
    <property type="evidence" value="ECO:0007669"/>
    <property type="project" value="UniProtKB-KW"/>
</dbReference>
<keyword evidence="4 6" id="KW-0408">Iron</keyword>
<evidence type="ECO:0000313" key="9">
    <source>
        <dbReference type="Proteomes" id="UP000438699"/>
    </source>
</evidence>
<keyword evidence="9" id="KW-1185">Reference proteome</keyword>
<evidence type="ECO:0000256" key="6">
    <source>
        <dbReference type="PIRSR" id="PIRSR004869-50"/>
    </source>
</evidence>
<name>A0A6N6N315_9BACT</name>
<dbReference type="NCBIfam" id="TIGR04337">
    <property type="entry name" value="AmmeMemoSam_rS"/>
    <property type="match status" value="1"/>
</dbReference>
<dbReference type="GO" id="GO:0046872">
    <property type="term" value="F:metal ion binding"/>
    <property type="evidence" value="ECO:0007669"/>
    <property type="project" value="UniProtKB-KW"/>
</dbReference>
<dbReference type="InterPro" id="IPR007197">
    <property type="entry name" value="rSAM"/>
</dbReference>
<dbReference type="RefSeq" id="WP_151150414.1">
    <property type="nucleotide sequence ID" value="NZ_WAIE01000002.1"/>
</dbReference>
<dbReference type="CDD" id="cd01335">
    <property type="entry name" value="Radical_SAM"/>
    <property type="match status" value="1"/>
</dbReference>
<dbReference type="InterPro" id="IPR027596">
    <property type="entry name" value="AmmeMemoSam_rS"/>
</dbReference>
<feature type="binding site" evidence="6">
    <location>
        <position position="81"/>
    </location>
    <ligand>
        <name>[4Fe-4S] cluster</name>
        <dbReference type="ChEBI" id="CHEBI:49883"/>
        <note>4Fe-4S-S-AdoMet</note>
    </ligand>
</feature>
<feature type="binding site" evidence="6">
    <location>
        <position position="85"/>
    </location>
    <ligand>
        <name>[4Fe-4S] cluster</name>
        <dbReference type="ChEBI" id="CHEBI:49883"/>
        <note>4Fe-4S-S-AdoMet</note>
    </ligand>
</feature>
<dbReference type="GO" id="GO:0003824">
    <property type="term" value="F:catalytic activity"/>
    <property type="evidence" value="ECO:0007669"/>
    <property type="project" value="InterPro"/>
</dbReference>
<dbReference type="PIRSF" id="PIRSF004869">
    <property type="entry name" value="PflX_prd"/>
    <property type="match status" value="1"/>
</dbReference>
<dbReference type="InterPro" id="IPR034457">
    <property type="entry name" value="Organic_radical-activating"/>
</dbReference>
<dbReference type="EMBL" id="WAIE01000002">
    <property type="protein sequence ID" value="KAB1442193.1"/>
    <property type="molecule type" value="Genomic_DNA"/>
</dbReference>
<evidence type="ECO:0000256" key="1">
    <source>
        <dbReference type="ARBA" id="ARBA00022485"/>
    </source>
</evidence>
<evidence type="ECO:0000256" key="2">
    <source>
        <dbReference type="ARBA" id="ARBA00022691"/>
    </source>
</evidence>
<keyword evidence="2 6" id="KW-0949">S-adenosyl-L-methionine</keyword>
<feature type="domain" description="Radical SAM core" evidence="7">
    <location>
        <begin position="66"/>
        <end position="282"/>
    </location>
</feature>
<comment type="cofactor">
    <cofactor evidence="6">
        <name>[4Fe-4S] cluster</name>
        <dbReference type="ChEBI" id="CHEBI:49883"/>
    </cofactor>
    <text evidence="6">Binds 1 [4Fe-4S] cluster. The cluster is coordinated with 3 cysteines and an exchangeable S-adenosyl-L-methionine.</text>
</comment>
<dbReference type="OrthoDB" id="9778883at2"/>
<proteinExistence type="predicted"/>
<evidence type="ECO:0000259" key="7">
    <source>
        <dbReference type="PROSITE" id="PS51918"/>
    </source>
</evidence>
<dbReference type="InterPro" id="IPR013785">
    <property type="entry name" value="Aldolase_TIM"/>
</dbReference>
<gene>
    <name evidence="8" type="primary">amrS</name>
    <name evidence="8" type="ORF">F8A88_06950</name>
</gene>
<dbReference type="Proteomes" id="UP000438699">
    <property type="component" value="Unassembled WGS sequence"/>
</dbReference>
<evidence type="ECO:0000256" key="4">
    <source>
        <dbReference type="ARBA" id="ARBA00023004"/>
    </source>
</evidence>
<organism evidence="8 9">
    <name type="scientific">Pseudodesulfovibrio senegalensis</name>
    <dbReference type="NCBI Taxonomy" id="1721087"/>
    <lineage>
        <taxon>Bacteria</taxon>
        <taxon>Pseudomonadati</taxon>
        <taxon>Thermodesulfobacteriota</taxon>
        <taxon>Desulfovibrionia</taxon>
        <taxon>Desulfovibrionales</taxon>
        <taxon>Desulfovibrionaceae</taxon>
    </lineage>
</organism>
<accession>A0A6N6N315</accession>
<dbReference type="PANTHER" id="PTHR30352">
    <property type="entry name" value="PYRUVATE FORMATE-LYASE-ACTIVATING ENZYME"/>
    <property type="match status" value="1"/>
</dbReference>
<feature type="binding site" evidence="6">
    <location>
        <position position="88"/>
    </location>
    <ligand>
        <name>[4Fe-4S] cluster</name>
        <dbReference type="ChEBI" id="CHEBI:49883"/>
        <note>4Fe-4S-S-AdoMet</note>
    </ligand>
</feature>
<evidence type="ECO:0000313" key="8">
    <source>
        <dbReference type="EMBL" id="KAB1442193.1"/>
    </source>
</evidence>
<keyword evidence="5 6" id="KW-0411">Iron-sulfur</keyword>
<keyword evidence="1" id="KW-0004">4Fe-4S</keyword>
<dbReference type="SFLD" id="SFLDS00029">
    <property type="entry name" value="Radical_SAM"/>
    <property type="match status" value="1"/>
</dbReference>
<protein>
    <submittedName>
        <fullName evidence="8">AmmeMemoRadiSam system radical SAM enzyme</fullName>
    </submittedName>
</protein>
<dbReference type="AlphaFoldDB" id="A0A6N6N315"/>
<dbReference type="PROSITE" id="PS51918">
    <property type="entry name" value="RADICAL_SAM"/>
    <property type="match status" value="1"/>
</dbReference>
<dbReference type="Pfam" id="PF04055">
    <property type="entry name" value="Radical_SAM"/>
    <property type="match status" value="1"/>
</dbReference>